<sequence length="326" mass="38392">MYKIKSNLSEKQIEADVANYFGWISENSPFRLLDIDEQLTGADKIYFDSGFSFFIQFKKSEGLKPICDIPASARKNRSKLEDIREFRDVKGLDDDPTLYFKLRKMAKNATDFQHNILLKYANQPSSQAFYVAPLHLDKDEYYKCLFDSTAFSLSSVHTRFLKSPFTKQNIYYYGDKWISLVKNIPYLKEHVSIVPHEPVTDYRHFYSYSSTGCDIGWHSPELLNESPSRLSDLLSYEINKCINENRFINLSELNNSIYLPEDVKLNLENFGLKENEFPIDSIQMKGKLINEKHKIRMFTLLTNRKLLSSYKEQIEFENRYLKDKDW</sequence>
<reference evidence="1 2" key="1">
    <citation type="submission" date="2017-05" db="EMBL/GenBank/DDBJ databases">
        <title>Vagococcus spp. assemblies.</title>
        <authorList>
            <person name="Gulvik C.A."/>
        </authorList>
    </citation>
    <scope>NUCLEOTIDE SEQUENCE [LARGE SCALE GENOMIC DNA]</scope>
    <source>
        <strain evidence="1 2">SS1714</strain>
    </source>
</reference>
<keyword evidence="2" id="KW-1185">Reference proteome</keyword>
<dbReference type="RefSeq" id="WP_126792908.1">
    <property type="nucleotide sequence ID" value="NZ_CP060720.1"/>
</dbReference>
<protein>
    <submittedName>
        <fullName evidence="1">Uncharacterized protein</fullName>
    </submittedName>
</protein>
<dbReference type="Proteomes" id="UP000288028">
    <property type="component" value="Unassembled WGS sequence"/>
</dbReference>
<dbReference type="GeneID" id="95581820"/>
<comment type="caution">
    <text evidence="1">The sequence shown here is derived from an EMBL/GenBank/DDBJ whole genome shotgun (WGS) entry which is preliminary data.</text>
</comment>
<dbReference type="EMBL" id="NGKB01000004">
    <property type="protein sequence ID" value="RSU15952.1"/>
    <property type="molecule type" value="Genomic_DNA"/>
</dbReference>
<proteinExistence type="predicted"/>
<gene>
    <name evidence="1" type="ORF">CBF28_05855</name>
</gene>
<dbReference type="AlphaFoldDB" id="A0A430B6J6"/>
<dbReference type="OrthoDB" id="1491455at2"/>
<evidence type="ECO:0000313" key="1">
    <source>
        <dbReference type="EMBL" id="RSU15952.1"/>
    </source>
</evidence>
<organism evidence="1 2">
    <name type="scientific">Vagococcus carniphilus</name>
    <dbReference type="NCBI Taxonomy" id="218144"/>
    <lineage>
        <taxon>Bacteria</taxon>
        <taxon>Bacillati</taxon>
        <taxon>Bacillota</taxon>
        <taxon>Bacilli</taxon>
        <taxon>Lactobacillales</taxon>
        <taxon>Enterococcaceae</taxon>
        <taxon>Vagococcus</taxon>
    </lineage>
</organism>
<accession>A0A430B6J6</accession>
<evidence type="ECO:0000313" key="2">
    <source>
        <dbReference type="Proteomes" id="UP000288028"/>
    </source>
</evidence>
<name>A0A430B6J6_9ENTE</name>